<accession>A0A7W7AAR4</accession>
<dbReference type="EMBL" id="JACHOA010000003">
    <property type="protein sequence ID" value="MBB4613481.1"/>
    <property type="molecule type" value="Genomic_DNA"/>
</dbReference>
<keyword evidence="2 6" id="KW-0378">Hydrolase</keyword>
<dbReference type="InterPro" id="IPR048395">
    <property type="entry name" value="Glyco_hydro_31_C"/>
</dbReference>
<proteinExistence type="inferred from homology"/>
<sequence>MNDLPLPRRARLSAPPRFTVAQVEGPRIMLASDTGAIAHVFILEEDVMRVLLLANGEITSPPSWTIAPGAEDIAEPGRERMDTSGFSAPAFTLEEAPDQIVIATSRLKLTIQAEGLLCSWYQATADGWQLISEDRPTQAYNFGWWDDATYHYVKRRPGERYYGLGERSGDMDRAGRRLRLTNLDCMGYDAQSDDPLYKSIPWVLVVDGAGAAHGVFYDTLADPVFDFGHEHSNYHPHYRYMRAESGDLDYYMIAGPDAAAVARRLTWLTGRPAFMPRWSVGYSGSTMLYTDAPNAQEQMGEFLAGLEKHGVPCTSFHLSSGYTSIGDKRYVFNWNHDKFPDIAGFVKSYADAGVELVPNIKPALLLSHPRYAELAAKGWFVSDESGQPVECLFWDELGSYLDFTNPDAAAWWREQVTAQLLSYGMRATWNDNNEYEIWDKSARFAGFGSPRPAAAERPVQTLLMMRASRAAQIAFRPDERPYLVTRSGMAGMQRYAQTWSGDNFTAWKTLRYNQKMGLGLALSGVSNTGHDIGGFAGPSPEPELLLRWVQAGIVMPRFSIHSWNSDGTVNEPWMYPETTPAIVGMMNLRRALVPLLHDLLWRHHAHYDVVTRPLWLDFPQDPQAWTDADTYLLGPNLLVAPALDKGVDSVQAYLPGPARWIDLRDDRILEGGKIHDLTAPAEGLPPMLAREGSAHLVDMAPGGFAPPAPQPAVLLALAAGESSLDWSAYDEACDGWPDPAQPPMWQAIIRTSATTIDIEAAWRGPGAAPAPVLSFAVPEREQRTITVNGASLPARSARVLGLQRKVVDWRV</sequence>
<organism evidence="6 7">
    <name type="scientific">Novosphingobium taihuense</name>
    <dbReference type="NCBI Taxonomy" id="260085"/>
    <lineage>
        <taxon>Bacteria</taxon>
        <taxon>Pseudomonadati</taxon>
        <taxon>Pseudomonadota</taxon>
        <taxon>Alphaproteobacteria</taxon>
        <taxon>Sphingomonadales</taxon>
        <taxon>Sphingomonadaceae</taxon>
        <taxon>Novosphingobium</taxon>
    </lineage>
</organism>
<evidence type="ECO:0000259" key="3">
    <source>
        <dbReference type="Pfam" id="PF01055"/>
    </source>
</evidence>
<dbReference type="InterPro" id="IPR013780">
    <property type="entry name" value="Glyco_hydro_b"/>
</dbReference>
<dbReference type="GO" id="GO:0005975">
    <property type="term" value="P:carbohydrate metabolic process"/>
    <property type="evidence" value="ECO:0007669"/>
    <property type="project" value="InterPro"/>
</dbReference>
<gene>
    <name evidence="6" type="ORF">GGR37_001756</name>
</gene>
<comment type="similarity">
    <text evidence="1 2">Belongs to the glycosyl hydrolase 31 family.</text>
</comment>
<dbReference type="AlphaFoldDB" id="A0A7W7AAR4"/>
<evidence type="ECO:0000313" key="6">
    <source>
        <dbReference type="EMBL" id="MBB4613481.1"/>
    </source>
</evidence>
<dbReference type="PANTHER" id="PTHR22762:SF165">
    <property type="entry name" value="PUTATIVE (AFU_ORTHOLOGUE AFUA_1G06560)-RELATED"/>
    <property type="match status" value="1"/>
</dbReference>
<dbReference type="SUPFAM" id="SSF74650">
    <property type="entry name" value="Galactose mutarotase-like"/>
    <property type="match status" value="1"/>
</dbReference>
<dbReference type="Gene3D" id="3.20.20.80">
    <property type="entry name" value="Glycosidases"/>
    <property type="match status" value="1"/>
</dbReference>
<dbReference type="CDD" id="cd14752">
    <property type="entry name" value="GH31_N"/>
    <property type="match status" value="1"/>
</dbReference>
<dbReference type="InterPro" id="IPR017853">
    <property type="entry name" value="GH"/>
</dbReference>
<dbReference type="InterPro" id="IPR011013">
    <property type="entry name" value="Gal_mutarotase_sf_dom"/>
</dbReference>
<dbReference type="SUPFAM" id="SSF51445">
    <property type="entry name" value="(Trans)glycosidases"/>
    <property type="match status" value="1"/>
</dbReference>
<dbReference type="SUPFAM" id="SSF51011">
    <property type="entry name" value="Glycosyl hydrolase domain"/>
    <property type="match status" value="1"/>
</dbReference>
<comment type="caution">
    <text evidence="6">The sequence shown here is derived from an EMBL/GenBank/DDBJ whole genome shotgun (WGS) entry which is preliminary data.</text>
</comment>
<dbReference type="OrthoDB" id="176168at2"/>
<protein>
    <submittedName>
        <fullName evidence="6">Alpha-glucosidase</fullName>
        <ecNumber evidence="6">3.2.1.20</ecNumber>
    </submittedName>
</protein>
<feature type="domain" description="Glycoside hydrolase family 31 TIM barrel" evidence="3">
    <location>
        <begin position="272"/>
        <end position="598"/>
    </location>
</feature>
<dbReference type="GO" id="GO:0030246">
    <property type="term" value="F:carbohydrate binding"/>
    <property type="evidence" value="ECO:0007669"/>
    <property type="project" value="InterPro"/>
</dbReference>
<evidence type="ECO:0000313" key="7">
    <source>
        <dbReference type="Proteomes" id="UP000538566"/>
    </source>
</evidence>
<dbReference type="InterPro" id="IPR000322">
    <property type="entry name" value="Glyco_hydro_31_TIM"/>
</dbReference>
<dbReference type="CDD" id="cd06599">
    <property type="entry name" value="GH31_glycosidase_Aec37"/>
    <property type="match status" value="1"/>
</dbReference>
<reference evidence="6 7" key="1">
    <citation type="submission" date="2020-08" db="EMBL/GenBank/DDBJ databases">
        <title>Genomic Encyclopedia of Type Strains, Phase IV (KMG-IV): sequencing the most valuable type-strain genomes for metagenomic binning, comparative biology and taxonomic classification.</title>
        <authorList>
            <person name="Goeker M."/>
        </authorList>
    </citation>
    <scope>NUCLEOTIDE SEQUENCE [LARGE SCALE GENOMIC DNA]</scope>
    <source>
        <strain evidence="6 7">DSM 17507</strain>
    </source>
</reference>
<feature type="domain" description="Glycosyl hydrolase family 31 C-terminal" evidence="5">
    <location>
        <begin position="610"/>
        <end position="693"/>
    </location>
</feature>
<feature type="domain" description="Glycoside hydrolase family 31 N-terminal" evidence="4">
    <location>
        <begin position="39"/>
        <end position="226"/>
    </location>
</feature>
<dbReference type="Pfam" id="PF13802">
    <property type="entry name" value="Gal_mutarotas_2"/>
    <property type="match status" value="1"/>
</dbReference>
<dbReference type="Pfam" id="PF21365">
    <property type="entry name" value="Glyco_hydro_31_3rd"/>
    <property type="match status" value="1"/>
</dbReference>
<dbReference type="RefSeq" id="WP_144908206.1">
    <property type="nucleotide sequence ID" value="NZ_JACHOA010000003.1"/>
</dbReference>
<evidence type="ECO:0000259" key="5">
    <source>
        <dbReference type="Pfam" id="PF21365"/>
    </source>
</evidence>
<dbReference type="Pfam" id="PF01055">
    <property type="entry name" value="Glyco_hydro_31_2nd"/>
    <property type="match status" value="1"/>
</dbReference>
<evidence type="ECO:0000256" key="2">
    <source>
        <dbReference type="RuleBase" id="RU361185"/>
    </source>
</evidence>
<keyword evidence="7" id="KW-1185">Reference proteome</keyword>
<name>A0A7W7AAR4_9SPHN</name>
<keyword evidence="2 6" id="KW-0326">Glycosidase</keyword>
<dbReference type="Proteomes" id="UP000538566">
    <property type="component" value="Unassembled WGS sequence"/>
</dbReference>
<evidence type="ECO:0000256" key="1">
    <source>
        <dbReference type="ARBA" id="ARBA00007806"/>
    </source>
</evidence>
<dbReference type="PANTHER" id="PTHR22762">
    <property type="entry name" value="ALPHA-GLUCOSIDASE"/>
    <property type="match status" value="1"/>
</dbReference>
<dbReference type="Gene3D" id="2.60.40.1760">
    <property type="entry name" value="glycosyl hydrolase (family 31)"/>
    <property type="match status" value="1"/>
</dbReference>
<evidence type="ECO:0000259" key="4">
    <source>
        <dbReference type="Pfam" id="PF13802"/>
    </source>
</evidence>
<dbReference type="GO" id="GO:0004558">
    <property type="term" value="F:alpha-1,4-glucosidase activity"/>
    <property type="evidence" value="ECO:0007669"/>
    <property type="project" value="UniProtKB-EC"/>
</dbReference>
<dbReference type="InterPro" id="IPR025887">
    <property type="entry name" value="Glyco_hydro_31_N_dom"/>
</dbReference>
<dbReference type="Gene3D" id="2.60.40.1180">
    <property type="entry name" value="Golgi alpha-mannosidase II"/>
    <property type="match status" value="1"/>
</dbReference>
<dbReference type="EC" id="3.2.1.20" evidence="6"/>